<reference evidence="2 3" key="1">
    <citation type="submission" date="2016-11" db="EMBL/GenBank/DDBJ databases">
        <title>The macronuclear genome of Stentor coeruleus: a giant cell with tiny introns.</title>
        <authorList>
            <person name="Slabodnick M."/>
            <person name="Ruby J.G."/>
            <person name="Reiff S.B."/>
            <person name="Swart E.C."/>
            <person name="Gosai S."/>
            <person name="Prabakaran S."/>
            <person name="Witkowska E."/>
            <person name="Larue G.E."/>
            <person name="Fisher S."/>
            <person name="Freeman R.M."/>
            <person name="Gunawardena J."/>
            <person name="Chu W."/>
            <person name="Stover N.A."/>
            <person name="Gregory B.D."/>
            <person name="Nowacki M."/>
            <person name="Derisi J."/>
            <person name="Roy S.W."/>
            <person name="Marshall W.F."/>
            <person name="Sood P."/>
        </authorList>
    </citation>
    <scope>NUCLEOTIDE SEQUENCE [LARGE SCALE GENOMIC DNA]</scope>
    <source>
        <strain evidence="2">WM001</strain>
    </source>
</reference>
<organism evidence="2 3">
    <name type="scientific">Stentor coeruleus</name>
    <dbReference type="NCBI Taxonomy" id="5963"/>
    <lineage>
        <taxon>Eukaryota</taxon>
        <taxon>Sar</taxon>
        <taxon>Alveolata</taxon>
        <taxon>Ciliophora</taxon>
        <taxon>Postciliodesmatophora</taxon>
        <taxon>Heterotrichea</taxon>
        <taxon>Heterotrichida</taxon>
        <taxon>Stentoridae</taxon>
        <taxon>Stentor</taxon>
    </lineage>
</organism>
<name>A0A1R2C276_9CILI</name>
<feature type="region of interest" description="Disordered" evidence="1">
    <location>
        <begin position="66"/>
        <end position="109"/>
    </location>
</feature>
<gene>
    <name evidence="2" type="ORF">SteCoe_16068</name>
</gene>
<dbReference type="Proteomes" id="UP000187209">
    <property type="component" value="Unassembled WGS sequence"/>
</dbReference>
<sequence length="583" mass="67089">MENVGSLASFLECVSYAPLSRPVTASKAVRNISSAPVVKKQSLADRLSIKTRDYDKRPLGAYYQTPTRATRASSALTRNRPATRISTAPQTEKPIKSATPTRPAMPKPPEVPNKISLQEQVRNELLLKNKHFLIRSMKKIMRNDEKEAKTSEDKKNNFFNRLVQRFKNPEVELKDGEFKAPITTENLVQKYSVVKSKELNSIREPWMKKRACLGSNKDNELAKHIFKLCQHNGEIKSSNFVKLLIEIGVPLPCKIIIETLENLFNKKNLDNFVMGENAIIRICKSDTLSKRFMGKILEDVEKILKADSNDNNKREVTALDIEKLLRVWWQEADTYGRNQLHLNEISEFLLRKGIVADQNEGRKFLNKIFKELVYIDYNHFLLVFSKPLIKYSLSILWKKVLNESKESMYFSNDYSLTTLKKKILLAGINYPTTEFTIDEGIYTINAIEKYKEDVKSTSEKMTYDEFCKYWSLTSGQECGKSFLKGETKAEKKNEPVLSVFKKSDDVESEISSDECEVKDNVEIFTKNERYTILGNFNISTLGAYKWRHSVSPNVTQFTVSTSDGESKIRNQQRVFTEFLKNSE</sequence>
<keyword evidence="3" id="KW-1185">Reference proteome</keyword>
<feature type="compositionally biased region" description="Polar residues" evidence="1">
    <location>
        <begin position="66"/>
        <end position="77"/>
    </location>
</feature>
<dbReference type="AlphaFoldDB" id="A0A1R2C276"/>
<accession>A0A1R2C276</accession>
<proteinExistence type="predicted"/>
<evidence type="ECO:0000256" key="1">
    <source>
        <dbReference type="SAM" id="MobiDB-lite"/>
    </source>
</evidence>
<protein>
    <recommendedName>
        <fullName evidence="4">EF-hand domain-containing protein</fullName>
    </recommendedName>
</protein>
<evidence type="ECO:0000313" key="3">
    <source>
        <dbReference type="Proteomes" id="UP000187209"/>
    </source>
</evidence>
<comment type="caution">
    <text evidence="2">The sequence shown here is derived from an EMBL/GenBank/DDBJ whole genome shotgun (WGS) entry which is preliminary data.</text>
</comment>
<dbReference type="EMBL" id="MPUH01000316">
    <property type="protein sequence ID" value="OMJ83087.1"/>
    <property type="molecule type" value="Genomic_DNA"/>
</dbReference>
<evidence type="ECO:0008006" key="4">
    <source>
        <dbReference type="Google" id="ProtNLM"/>
    </source>
</evidence>
<evidence type="ECO:0000313" key="2">
    <source>
        <dbReference type="EMBL" id="OMJ83087.1"/>
    </source>
</evidence>